<evidence type="ECO:0000256" key="2">
    <source>
        <dbReference type="SAM" id="Phobius"/>
    </source>
</evidence>
<organism evidence="3">
    <name type="scientific">Phaffia rhodozyma</name>
    <name type="common">Yeast</name>
    <name type="synonym">Xanthophyllomyces dendrorhous</name>
    <dbReference type="NCBI Taxonomy" id="264483"/>
    <lineage>
        <taxon>Eukaryota</taxon>
        <taxon>Fungi</taxon>
        <taxon>Dikarya</taxon>
        <taxon>Basidiomycota</taxon>
        <taxon>Agaricomycotina</taxon>
        <taxon>Tremellomycetes</taxon>
        <taxon>Cystofilobasidiales</taxon>
        <taxon>Mrakiaceae</taxon>
        <taxon>Phaffia</taxon>
    </lineage>
</organism>
<accession>A0A0F7SVY9</accession>
<proteinExistence type="predicted"/>
<evidence type="ECO:0000313" key="3">
    <source>
        <dbReference type="EMBL" id="CED84874.1"/>
    </source>
</evidence>
<dbReference type="PANTHER" id="PTHR37992:SF1">
    <property type="entry name" value="DUF1774-DOMAIN-CONTAINING PROTEIN"/>
    <property type="match status" value="1"/>
</dbReference>
<keyword evidence="2" id="KW-0472">Membrane</keyword>
<feature type="transmembrane region" description="Helical" evidence="2">
    <location>
        <begin position="260"/>
        <end position="283"/>
    </location>
</feature>
<sequence length="333" mass="37037">MSSYDLPSGGQVLTQEQLRATLKYVRLQIISPLSLLVSIGANIFRAKWQNVELEPPIDCPGCPPVDISRAHPTLFTPLSVMISGYWTVVYALQIGFCLMLVLARSAETKDVLMRGVGMRFSIANWLMAGWAVFWTLQTSWSFMVAEVLLILNSLILGTIYLTLHRHYHFSTGTWLFVYTPMKMMLAIVFLLEWLDNGFIVLGWESRDPATYAKYSWQAIGILAGVNVVGLLMVFVTKDLVWTVSAEYLLVSLLLKKPKPFTMVVTLFIFLALYPFTYLASIFFHSARTREGRIRLEEEAVAASHEAVAPPATARAHAGTVPPAAPVASGTEGV</sequence>
<dbReference type="InterPro" id="IPR013920">
    <property type="entry name" value="DUF1774_fun"/>
</dbReference>
<dbReference type="AlphaFoldDB" id="A0A0F7SVY9"/>
<evidence type="ECO:0000256" key="1">
    <source>
        <dbReference type="SAM" id="MobiDB-lite"/>
    </source>
</evidence>
<feature type="transmembrane region" description="Helical" evidence="2">
    <location>
        <begin position="142"/>
        <end position="163"/>
    </location>
</feature>
<feature type="transmembrane region" description="Helical" evidence="2">
    <location>
        <begin position="175"/>
        <end position="194"/>
    </location>
</feature>
<keyword evidence="2" id="KW-1133">Transmembrane helix</keyword>
<name>A0A0F7SVY9_PHARH</name>
<dbReference type="PANTHER" id="PTHR37992">
    <property type="entry name" value="EXPRESSED PROTEIN"/>
    <property type="match status" value="1"/>
</dbReference>
<dbReference type="EMBL" id="LN483166">
    <property type="protein sequence ID" value="CED84874.1"/>
    <property type="molecule type" value="Genomic_DNA"/>
</dbReference>
<keyword evidence="2" id="KW-0812">Transmembrane</keyword>
<feature type="transmembrane region" description="Helical" evidence="2">
    <location>
        <begin position="116"/>
        <end position="136"/>
    </location>
</feature>
<feature type="transmembrane region" description="Helical" evidence="2">
    <location>
        <begin position="84"/>
        <end position="104"/>
    </location>
</feature>
<reference evidence="3" key="1">
    <citation type="submission" date="2014-08" db="EMBL/GenBank/DDBJ databases">
        <authorList>
            <person name="Sharma Rahul"/>
            <person name="Thines Marco"/>
        </authorList>
    </citation>
    <scope>NUCLEOTIDE SEQUENCE</scope>
</reference>
<feature type="region of interest" description="Disordered" evidence="1">
    <location>
        <begin position="312"/>
        <end position="333"/>
    </location>
</feature>
<protein>
    <submittedName>
        <fullName evidence="3">Uncharacterized protein</fullName>
    </submittedName>
</protein>
<feature type="transmembrane region" description="Helical" evidence="2">
    <location>
        <begin position="214"/>
        <end position="234"/>
    </location>
</feature>